<dbReference type="RefSeq" id="WP_089970984.1">
    <property type="nucleotide sequence ID" value="NZ_FOCQ01000014.1"/>
</dbReference>
<name>A0A1H8HH61_9BACL</name>
<feature type="transmembrane region" description="Helical" evidence="1">
    <location>
        <begin position="7"/>
        <end position="24"/>
    </location>
</feature>
<keyword evidence="1" id="KW-0472">Membrane</keyword>
<dbReference type="STRING" id="1173111.SAMN05444955_11430"/>
<feature type="transmembrane region" description="Helical" evidence="1">
    <location>
        <begin position="44"/>
        <end position="62"/>
    </location>
</feature>
<organism evidence="2 3">
    <name type="scientific">Lihuaxuella thermophila</name>
    <dbReference type="NCBI Taxonomy" id="1173111"/>
    <lineage>
        <taxon>Bacteria</taxon>
        <taxon>Bacillati</taxon>
        <taxon>Bacillota</taxon>
        <taxon>Bacilli</taxon>
        <taxon>Bacillales</taxon>
        <taxon>Thermoactinomycetaceae</taxon>
        <taxon>Lihuaxuella</taxon>
    </lineage>
</organism>
<sequence length="105" mass="12649">MQRKWMIYYVIVILVFLLGRWLLIEQFHFDTGKPSETGRELYLYWVNGFAVLFLGPAFYWTVRKWTKMVKEKIPSAGLRVLTLFYSIVFLVFLFLVVYYSLILSF</sequence>
<dbReference type="Proteomes" id="UP000199695">
    <property type="component" value="Unassembled WGS sequence"/>
</dbReference>
<dbReference type="AlphaFoldDB" id="A0A1H8HH61"/>
<keyword evidence="1" id="KW-0812">Transmembrane</keyword>
<dbReference type="EMBL" id="FOCQ01000014">
    <property type="protein sequence ID" value="SEN55493.1"/>
    <property type="molecule type" value="Genomic_DNA"/>
</dbReference>
<proteinExistence type="predicted"/>
<dbReference type="OrthoDB" id="2598858at2"/>
<keyword evidence="1" id="KW-1133">Transmembrane helix</keyword>
<accession>A0A1H8HH61</accession>
<gene>
    <name evidence="2" type="ORF">SAMN05444955_11430</name>
</gene>
<protein>
    <submittedName>
        <fullName evidence="2">Uncharacterized protein</fullName>
    </submittedName>
</protein>
<evidence type="ECO:0000256" key="1">
    <source>
        <dbReference type="SAM" id="Phobius"/>
    </source>
</evidence>
<keyword evidence="3" id="KW-1185">Reference proteome</keyword>
<evidence type="ECO:0000313" key="2">
    <source>
        <dbReference type="EMBL" id="SEN55493.1"/>
    </source>
</evidence>
<feature type="transmembrane region" description="Helical" evidence="1">
    <location>
        <begin position="83"/>
        <end position="102"/>
    </location>
</feature>
<evidence type="ECO:0000313" key="3">
    <source>
        <dbReference type="Proteomes" id="UP000199695"/>
    </source>
</evidence>
<reference evidence="2 3" key="1">
    <citation type="submission" date="2016-10" db="EMBL/GenBank/DDBJ databases">
        <authorList>
            <person name="de Groot N.N."/>
        </authorList>
    </citation>
    <scope>NUCLEOTIDE SEQUENCE [LARGE SCALE GENOMIC DNA]</scope>
    <source>
        <strain evidence="2 3">DSM 46701</strain>
    </source>
</reference>